<evidence type="ECO:0000313" key="8">
    <source>
        <dbReference type="EMBL" id="CAD9557872.1"/>
    </source>
</evidence>
<feature type="domain" description="Gamma-butyrobetaine hydroxylase-like N-terminal" evidence="7">
    <location>
        <begin position="285"/>
        <end position="368"/>
    </location>
</feature>
<dbReference type="SUPFAM" id="SSF52540">
    <property type="entry name" value="P-loop containing nucleoside triphosphate hydrolases"/>
    <property type="match status" value="1"/>
</dbReference>
<evidence type="ECO:0000259" key="7">
    <source>
        <dbReference type="Pfam" id="PF06155"/>
    </source>
</evidence>
<evidence type="ECO:0000256" key="4">
    <source>
        <dbReference type="ARBA" id="ARBA00023004"/>
    </source>
</evidence>
<dbReference type="Pfam" id="PF06155">
    <property type="entry name" value="GBBH-like_N"/>
    <property type="match status" value="1"/>
</dbReference>
<gene>
    <name evidence="8" type="ORF">LDAN0321_LOCUS1324</name>
</gene>
<dbReference type="InterPro" id="IPR033756">
    <property type="entry name" value="YlxH/NBP35"/>
</dbReference>
<evidence type="ECO:0000256" key="6">
    <source>
        <dbReference type="ARBA" id="ARBA00024036"/>
    </source>
</evidence>
<evidence type="ECO:0000256" key="5">
    <source>
        <dbReference type="ARBA" id="ARBA00023014"/>
    </source>
</evidence>
<dbReference type="Pfam" id="PF10609">
    <property type="entry name" value="ParA"/>
    <property type="match status" value="1"/>
</dbReference>
<organism evidence="8">
    <name type="scientific">Leptocylindrus danicus</name>
    <dbReference type="NCBI Taxonomy" id="163516"/>
    <lineage>
        <taxon>Eukaryota</taxon>
        <taxon>Sar</taxon>
        <taxon>Stramenopiles</taxon>
        <taxon>Ochrophyta</taxon>
        <taxon>Bacillariophyta</taxon>
        <taxon>Coscinodiscophyceae</taxon>
        <taxon>Chaetocerotophycidae</taxon>
        <taxon>Leptocylindrales</taxon>
        <taxon>Leptocylindraceae</taxon>
        <taxon>Leptocylindrus</taxon>
    </lineage>
</organism>
<dbReference type="InterPro" id="IPR000808">
    <property type="entry name" value="Mrp-like_CS"/>
</dbReference>
<sequence length="391" mass="42886">MGAKVGIFDTDVYGPSLPTMVTPDSEDIQFVGTQIAPLQHNGVKLMSFGFVNEGSAIMRGPMVTQLLDQFLGLTHWGDIDYLILDMPPGTGDIQLTLSQKLNITAAVIVTTPQKLSFVDVERGIEMFDSVNVPCIAVVENMAYYEQQTVQNAIDTDKLLEQFKNKLQSDEQLNGAGPSMEEQAAELVKIVDQAQKESGGEVDKVSLFGAGHKHKLSEQWGIEHTFSMPLLSNIAKNGDSGIPFIEEHPDGSHAKTYLELAGAVASEVAKIKFGNSGGNARPSIVYNEEQNVIEVNDTSNDDAYTFTPKELRAECKCASCVEEMTGRQILVKSSVSDLVRPREMTPTGNYALSVNWSDGHRSLYPYKQIRALRAAQQEEAIQLQAEEALQQQ</sequence>
<evidence type="ECO:0000256" key="1">
    <source>
        <dbReference type="ARBA" id="ARBA00022723"/>
    </source>
</evidence>
<keyword evidence="4" id="KW-0408">Iron</keyword>
<keyword evidence="3" id="KW-0067">ATP-binding</keyword>
<dbReference type="Gene3D" id="3.30.2020.30">
    <property type="match status" value="1"/>
</dbReference>
<name>A0A7S2JUS8_9STRA</name>
<dbReference type="GO" id="GO:0016226">
    <property type="term" value="P:iron-sulfur cluster assembly"/>
    <property type="evidence" value="ECO:0007669"/>
    <property type="project" value="InterPro"/>
</dbReference>
<dbReference type="Gene3D" id="3.40.50.300">
    <property type="entry name" value="P-loop containing nucleotide triphosphate hydrolases"/>
    <property type="match status" value="1"/>
</dbReference>
<protein>
    <recommendedName>
        <fullName evidence="7">Gamma-butyrobetaine hydroxylase-like N-terminal domain-containing protein</fullName>
    </recommendedName>
</protein>
<dbReference type="PANTHER" id="PTHR42961:SF2">
    <property type="entry name" value="IRON-SULFUR PROTEIN NUBPL"/>
    <property type="match status" value="1"/>
</dbReference>
<dbReference type="GO" id="GO:0005524">
    <property type="term" value="F:ATP binding"/>
    <property type="evidence" value="ECO:0007669"/>
    <property type="project" value="UniProtKB-KW"/>
</dbReference>
<dbReference type="InterPro" id="IPR010376">
    <property type="entry name" value="GBBH-like_N"/>
</dbReference>
<proteinExistence type="inferred from homology"/>
<keyword evidence="5" id="KW-0411">Iron-sulfur</keyword>
<dbReference type="InterPro" id="IPR044304">
    <property type="entry name" value="NUBPL-like"/>
</dbReference>
<keyword evidence="2" id="KW-0547">Nucleotide-binding</keyword>
<comment type="similarity">
    <text evidence="6">Belongs to the Mrp/NBP35 ATP-binding proteins family.</text>
</comment>
<dbReference type="GO" id="GO:0046872">
    <property type="term" value="F:metal ion binding"/>
    <property type="evidence" value="ECO:0007669"/>
    <property type="project" value="UniProtKB-KW"/>
</dbReference>
<keyword evidence="1" id="KW-0479">Metal-binding</keyword>
<dbReference type="AlphaFoldDB" id="A0A7S2JUS8"/>
<dbReference type="GO" id="GO:0140663">
    <property type="term" value="F:ATP-dependent FeS chaperone activity"/>
    <property type="evidence" value="ECO:0007669"/>
    <property type="project" value="InterPro"/>
</dbReference>
<dbReference type="CDD" id="cd02037">
    <property type="entry name" value="Mrp_NBP35"/>
    <property type="match status" value="1"/>
</dbReference>
<dbReference type="EMBL" id="HBGY01001972">
    <property type="protein sequence ID" value="CAD9557872.1"/>
    <property type="molecule type" value="Transcribed_RNA"/>
</dbReference>
<evidence type="ECO:0000256" key="3">
    <source>
        <dbReference type="ARBA" id="ARBA00022840"/>
    </source>
</evidence>
<dbReference type="InterPro" id="IPR019591">
    <property type="entry name" value="Mrp/NBP35_ATP-bd"/>
</dbReference>
<dbReference type="PROSITE" id="PS01215">
    <property type="entry name" value="MRP"/>
    <property type="match status" value="1"/>
</dbReference>
<dbReference type="InterPro" id="IPR027417">
    <property type="entry name" value="P-loop_NTPase"/>
</dbReference>
<accession>A0A7S2JUS8</accession>
<evidence type="ECO:0000256" key="2">
    <source>
        <dbReference type="ARBA" id="ARBA00022741"/>
    </source>
</evidence>
<reference evidence="8" key="1">
    <citation type="submission" date="2021-01" db="EMBL/GenBank/DDBJ databases">
        <authorList>
            <person name="Corre E."/>
            <person name="Pelletier E."/>
            <person name="Niang G."/>
            <person name="Scheremetjew M."/>
            <person name="Finn R."/>
            <person name="Kale V."/>
            <person name="Holt S."/>
            <person name="Cochrane G."/>
            <person name="Meng A."/>
            <person name="Brown T."/>
            <person name="Cohen L."/>
        </authorList>
    </citation>
    <scope>NUCLEOTIDE SEQUENCE</scope>
    <source>
        <strain evidence="8">B650</strain>
    </source>
</reference>
<dbReference type="PANTHER" id="PTHR42961">
    <property type="entry name" value="IRON-SULFUR PROTEIN NUBPL"/>
    <property type="match status" value="1"/>
</dbReference>
<dbReference type="GO" id="GO:0051539">
    <property type="term" value="F:4 iron, 4 sulfur cluster binding"/>
    <property type="evidence" value="ECO:0007669"/>
    <property type="project" value="TreeGrafter"/>
</dbReference>
<dbReference type="InterPro" id="IPR038492">
    <property type="entry name" value="GBBH-like_N_sf"/>
</dbReference>